<dbReference type="Proteomes" id="UP001341840">
    <property type="component" value="Unassembled WGS sequence"/>
</dbReference>
<comment type="caution">
    <text evidence="2">The sequence shown here is derived from an EMBL/GenBank/DDBJ whole genome shotgun (WGS) entry which is preliminary data.</text>
</comment>
<dbReference type="EMBL" id="JASCZI010182240">
    <property type="protein sequence ID" value="MED6187425.1"/>
    <property type="molecule type" value="Genomic_DNA"/>
</dbReference>
<name>A0ABU6WNK2_9FABA</name>
<proteinExistence type="predicted"/>
<evidence type="ECO:0000313" key="2">
    <source>
        <dbReference type="EMBL" id="MED6187425.1"/>
    </source>
</evidence>
<feature type="compositionally biased region" description="Polar residues" evidence="1">
    <location>
        <begin position="75"/>
        <end position="97"/>
    </location>
</feature>
<keyword evidence="3" id="KW-1185">Reference proteome</keyword>
<evidence type="ECO:0000256" key="1">
    <source>
        <dbReference type="SAM" id="MobiDB-lite"/>
    </source>
</evidence>
<sequence length="160" mass="17783">MRGNRGKACINNFENSESDDPAHLVHSSFVLYSARAVLRLRPLLCLRRPPATVLLCLRRGSFLLGRVSRRRSKFIESSPSGNQRTRLRHSSATTPLQATPAPIPSTTSDLAGIWKVLSVRKRARTETEQRLRKNSSTQSRSCADAVLVGRSVAFDDARGR</sequence>
<evidence type="ECO:0000313" key="3">
    <source>
        <dbReference type="Proteomes" id="UP001341840"/>
    </source>
</evidence>
<protein>
    <submittedName>
        <fullName evidence="2">Uncharacterized protein</fullName>
    </submittedName>
</protein>
<organism evidence="2 3">
    <name type="scientific">Stylosanthes scabra</name>
    <dbReference type="NCBI Taxonomy" id="79078"/>
    <lineage>
        <taxon>Eukaryota</taxon>
        <taxon>Viridiplantae</taxon>
        <taxon>Streptophyta</taxon>
        <taxon>Embryophyta</taxon>
        <taxon>Tracheophyta</taxon>
        <taxon>Spermatophyta</taxon>
        <taxon>Magnoliopsida</taxon>
        <taxon>eudicotyledons</taxon>
        <taxon>Gunneridae</taxon>
        <taxon>Pentapetalae</taxon>
        <taxon>rosids</taxon>
        <taxon>fabids</taxon>
        <taxon>Fabales</taxon>
        <taxon>Fabaceae</taxon>
        <taxon>Papilionoideae</taxon>
        <taxon>50 kb inversion clade</taxon>
        <taxon>dalbergioids sensu lato</taxon>
        <taxon>Dalbergieae</taxon>
        <taxon>Pterocarpus clade</taxon>
        <taxon>Stylosanthes</taxon>
    </lineage>
</organism>
<accession>A0ABU6WNK2</accession>
<gene>
    <name evidence="2" type="ORF">PIB30_076349</name>
</gene>
<feature type="region of interest" description="Disordered" evidence="1">
    <location>
        <begin position="73"/>
        <end position="105"/>
    </location>
</feature>
<reference evidence="2 3" key="1">
    <citation type="journal article" date="2023" name="Plants (Basel)">
        <title>Bridging the Gap: Combining Genomics and Transcriptomics Approaches to Understand Stylosanthes scabra, an Orphan Legume from the Brazilian Caatinga.</title>
        <authorList>
            <person name="Ferreira-Neto J.R.C."/>
            <person name="da Silva M.D."/>
            <person name="Binneck E."/>
            <person name="de Melo N.F."/>
            <person name="da Silva R.H."/>
            <person name="de Melo A.L.T.M."/>
            <person name="Pandolfi V."/>
            <person name="Bustamante F.O."/>
            <person name="Brasileiro-Vidal A.C."/>
            <person name="Benko-Iseppon A.M."/>
        </authorList>
    </citation>
    <scope>NUCLEOTIDE SEQUENCE [LARGE SCALE GENOMIC DNA]</scope>
    <source>
        <tissue evidence="2">Leaves</tissue>
    </source>
</reference>